<evidence type="ECO:0000256" key="2">
    <source>
        <dbReference type="ARBA" id="ARBA00023125"/>
    </source>
</evidence>
<keyword evidence="4" id="KW-0539">Nucleus</keyword>
<keyword evidence="2" id="KW-0238">DNA-binding</keyword>
<dbReference type="InterPro" id="IPR036864">
    <property type="entry name" value="Zn2-C6_fun-type_DNA-bd_sf"/>
</dbReference>
<dbReference type="GO" id="GO:0000981">
    <property type="term" value="F:DNA-binding transcription factor activity, RNA polymerase II-specific"/>
    <property type="evidence" value="ECO:0007669"/>
    <property type="project" value="InterPro"/>
</dbReference>
<protein>
    <recommendedName>
        <fullName evidence="6">Zn(2)-C6 fungal-type domain-containing protein</fullName>
    </recommendedName>
</protein>
<dbReference type="Pfam" id="PF00172">
    <property type="entry name" value="Zn_clus"/>
    <property type="match status" value="1"/>
</dbReference>
<dbReference type="SMART" id="SM00066">
    <property type="entry name" value="GAL4"/>
    <property type="match status" value="1"/>
</dbReference>
<dbReference type="OMA" id="AKAKCNG"/>
<dbReference type="PANTHER" id="PTHR31069:SF32">
    <property type="entry name" value="ARGININE METABOLISM REGULATION PROTEIN II"/>
    <property type="match status" value="1"/>
</dbReference>
<dbReference type="SUPFAM" id="SSF57701">
    <property type="entry name" value="Zn2/Cys6 DNA-binding domain"/>
    <property type="match status" value="1"/>
</dbReference>
<dbReference type="GeneID" id="19276673"/>
<dbReference type="eggNOG" id="ENOG502TARJ">
    <property type="taxonomic scope" value="Eukaryota"/>
</dbReference>
<dbReference type="CDD" id="cd00067">
    <property type="entry name" value="GAL4"/>
    <property type="match status" value="1"/>
</dbReference>
<accession>W3WR08</accession>
<dbReference type="GO" id="GO:0003677">
    <property type="term" value="F:DNA binding"/>
    <property type="evidence" value="ECO:0007669"/>
    <property type="project" value="UniProtKB-KW"/>
</dbReference>
<evidence type="ECO:0000259" key="6">
    <source>
        <dbReference type="PROSITE" id="PS50048"/>
    </source>
</evidence>
<dbReference type="OrthoDB" id="2943660at2759"/>
<dbReference type="Proteomes" id="UP000030651">
    <property type="component" value="Unassembled WGS sequence"/>
</dbReference>
<evidence type="ECO:0000256" key="4">
    <source>
        <dbReference type="ARBA" id="ARBA00023242"/>
    </source>
</evidence>
<keyword evidence="3" id="KW-0804">Transcription</keyword>
<evidence type="ECO:0000256" key="3">
    <source>
        <dbReference type="ARBA" id="ARBA00023163"/>
    </source>
</evidence>
<dbReference type="PROSITE" id="PS50048">
    <property type="entry name" value="ZN2_CY6_FUNGAL_2"/>
    <property type="match status" value="1"/>
</dbReference>
<sequence>MASSSEQKPSASRSIPGLSVFEWEPVNGHARKTPTRRPQTACQQCRQAKAKCNGIKPCCARCKGRDIQCIYTPIQQADSGTTEAHHPRGGPAHASSVSNINGDNDSSRSHQDFVSPSHEFGFCDALQDTTDWSEDAFVRALEQFDWTFTDEPSIDPNKIVHNVDGTIHLGVSPSAILGQGEEVDEGGSECTCRLGFMSQIPALEAAMREKPNPRLGRMFRVTDDIINQCSAAANCLDCHLGTVDVVCILTAFQQTAFCFNLIAKSGVNISNHQVYAAKDGEQQLDAVLVMNLVTRASSLLDVLDGHARSLQLAKDTMSRRLTGRSPACLNQLNLSYCQEVIIGFRKLFQIIISVFEGKQTALEKLPSS</sequence>
<feature type="region of interest" description="Disordered" evidence="5">
    <location>
        <begin position="79"/>
        <end position="113"/>
    </location>
</feature>
<dbReference type="PANTHER" id="PTHR31069">
    <property type="entry name" value="OLEATE-ACTIVATED TRANSCRIPTION FACTOR 1-RELATED"/>
    <property type="match status" value="1"/>
</dbReference>
<dbReference type="GO" id="GO:0008270">
    <property type="term" value="F:zinc ion binding"/>
    <property type="evidence" value="ECO:0007669"/>
    <property type="project" value="InterPro"/>
</dbReference>
<dbReference type="EMBL" id="KI912117">
    <property type="protein sequence ID" value="ETS76273.1"/>
    <property type="molecule type" value="Genomic_DNA"/>
</dbReference>
<organism evidence="7 8">
    <name type="scientific">Pestalotiopsis fici (strain W106-1 / CGMCC3.15140)</name>
    <dbReference type="NCBI Taxonomy" id="1229662"/>
    <lineage>
        <taxon>Eukaryota</taxon>
        <taxon>Fungi</taxon>
        <taxon>Dikarya</taxon>
        <taxon>Ascomycota</taxon>
        <taxon>Pezizomycotina</taxon>
        <taxon>Sordariomycetes</taxon>
        <taxon>Xylariomycetidae</taxon>
        <taxon>Amphisphaeriales</taxon>
        <taxon>Sporocadaceae</taxon>
        <taxon>Pestalotiopsis</taxon>
    </lineage>
</organism>
<dbReference type="Gene3D" id="4.10.240.10">
    <property type="entry name" value="Zn(2)-C6 fungal-type DNA-binding domain"/>
    <property type="match status" value="1"/>
</dbReference>
<evidence type="ECO:0000313" key="8">
    <source>
        <dbReference type="Proteomes" id="UP000030651"/>
    </source>
</evidence>
<keyword evidence="8" id="KW-1185">Reference proteome</keyword>
<name>W3WR08_PESFW</name>
<dbReference type="KEGG" id="pfy:PFICI_11660"/>
<proteinExistence type="predicted"/>
<dbReference type="PROSITE" id="PS00463">
    <property type="entry name" value="ZN2_CY6_FUNGAL_1"/>
    <property type="match status" value="1"/>
</dbReference>
<evidence type="ECO:0000313" key="7">
    <source>
        <dbReference type="EMBL" id="ETS76273.1"/>
    </source>
</evidence>
<dbReference type="HOGENOM" id="CLU_706021_0_0_1"/>
<dbReference type="InterPro" id="IPR050675">
    <property type="entry name" value="OAF3"/>
</dbReference>
<dbReference type="InParanoid" id="W3WR08"/>
<evidence type="ECO:0000256" key="5">
    <source>
        <dbReference type="SAM" id="MobiDB-lite"/>
    </source>
</evidence>
<reference evidence="8" key="1">
    <citation type="journal article" date="2015" name="BMC Genomics">
        <title>Genomic and transcriptomic analysis of the endophytic fungus Pestalotiopsis fici reveals its lifestyle and high potential for synthesis of natural products.</title>
        <authorList>
            <person name="Wang X."/>
            <person name="Zhang X."/>
            <person name="Liu L."/>
            <person name="Xiang M."/>
            <person name="Wang W."/>
            <person name="Sun X."/>
            <person name="Che Y."/>
            <person name="Guo L."/>
            <person name="Liu G."/>
            <person name="Guo L."/>
            <person name="Wang C."/>
            <person name="Yin W.B."/>
            <person name="Stadler M."/>
            <person name="Zhang X."/>
            <person name="Liu X."/>
        </authorList>
    </citation>
    <scope>NUCLEOTIDE SEQUENCE [LARGE SCALE GENOMIC DNA]</scope>
    <source>
        <strain evidence="8">W106-1 / CGMCC3.15140</strain>
    </source>
</reference>
<gene>
    <name evidence="7" type="ORF">PFICI_11660</name>
</gene>
<dbReference type="AlphaFoldDB" id="W3WR08"/>
<keyword evidence="1" id="KW-0805">Transcription regulation</keyword>
<dbReference type="RefSeq" id="XP_007838432.1">
    <property type="nucleotide sequence ID" value="XM_007840241.1"/>
</dbReference>
<feature type="compositionally biased region" description="Polar residues" evidence="5">
    <location>
        <begin position="95"/>
        <end position="104"/>
    </location>
</feature>
<evidence type="ECO:0000256" key="1">
    <source>
        <dbReference type="ARBA" id="ARBA00023015"/>
    </source>
</evidence>
<dbReference type="InterPro" id="IPR001138">
    <property type="entry name" value="Zn2Cys6_DnaBD"/>
</dbReference>
<feature type="domain" description="Zn(2)-C6 fungal-type" evidence="6">
    <location>
        <begin position="41"/>
        <end position="71"/>
    </location>
</feature>